<feature type="compositionally biased region" description="Polar residues" evidence="1">
    <location>
        <begin position="92"/>
        <end position="106"/>
    </location>
</feature>
<dbReference type="AlphaFoldDB" id="A0AAD6ZRC9"/>
<feature type="region of interest" description="Disordered" evidence="1">
    <location>
        <begin position="58"/>
        <end position="111"/>
    </location>
</feature>
<evidence type="ECO:0000256" key="1">
    <source>
        <dbReference type="SAM" id="MobiDB-lite"/>
    </source>
</evidence>
<dbReference type="EMBL" id="JARIHO010000032">
    <property type="protein sequence ID" value="KAJ7334952.1"/>
    <property type="molecule type" value="Genomic_DNA"/>
</dbReference>
<comment type="caution">
    <text evidence="2">The sequence shown here is derived from an EMBL/GenBank/DDBJ whole genome shotgun (WGS) entry which is preliminary data.</text>
</comment>
<feature type="compositionally biased region" description="Basic and acidic residues" evidence="1">
    <location>
        <begin position="71"/>
        <end position="89"/>
    </location>
</feature>
<evidence type="ECO:0000313" key="2">
    <source>
        <dbReference type="EMBL" id="KAJ7334952.1"/>
    </source>
</evidence>
<keyword evidence="3" id="KW-1185">Reference proteome</keyword>
<evidence type="ECO:0000313" key="3">
    <source>
        <dbReference type="Proteomes" id="UP001218218"/>
    </source>
</evidence>
<gene>
    <name evidence="2" type="ORF">DFH08DRAFT_1019681</name>
</gene>
<name>A0AAD6ZRC9_9AGAR</name>
<protein>
    <submittedName>
        <fullName evidence="2">Uncharacterized protein</fullName>
    </submittedName>
</protein>
<proteinExistence type="predicted"/>
<feature type="compositionally biased region" description="Pro residues" evidence="1">
    <location>
        <begin position="284"/>
        <end position="297"/>
    </location>
</feature>
<dbReference type="Proteomes" id="UP001218218">
    <property type="component" value="Unassembled WGS sequence"/>
</dbReference>
<organism evidence="2 3">
    <name type="scientific">Mycena albidolilacea</name>
    <dbReference type="NCBI Taxonomy" id="1033008"/>
    <lineage>
        <taxon>Eukaryota</taxon>
        <taxon>Fungi</taxon>
        <taxon>Dikarya</taxon>
        <taxon>Basidiomycota</taxon>
        <taxon>Agaricomycotina</taxon>
        <taxon>Agaricomycetes</taxon>
        <taxon>Agaricomycetidae</taxon>
        <taxon>Agaricales</taxon>
        <taxon>Marasmiineae</taxon>
        <taxon>Mycenaceae</taxon>
        <taxon>Mycena</taxon>
    </lineage>
</organism>
<reference evidence="2" key="1">
    <citation type="submission" date="2023-03" db="EMBL/GenBank/DDBJ databases">
        <title>Massive genome expansion in bonnet fungi (Mycena s.s.) driven by repeated elements and novel gene families across ecological guilds.</title>
        <authorList>
            <consortium name="Lawrence Berkeley National Laboratory"/>
            <person name="Harder C.B."/>
            <person name="Miyauchi S."/>
            <person name="Viragh M."/>
            <person name="Kuo A."/>
            <person name="Thoen E."/>
            <person name="Andreopoulos B."/>
            <person name="Lu D."/>
            <person name="Skrede I."/>
            <person name="Drula E."/>
            <person name="Henrissat B."/>
            <person name="Morin E."/>
            <person name="Kohler A."/>
            <person name="Barry K."/>
            <person name="LaButti K."/>
            <person name="Morin E."/>
            <person name="Salamov A."/>
            <person name="Lipzen A."/>
            <person name="Mereny Z."/>
            <person name="Hegedus B."/>
            <person name="Baldrian P."/>
            <person name="Stursova M."/>
            <person name="Weitz H."/>
            <person name="Taylor A."/>
            <person name="Grigoriev I.V."/>
            <person name="Nagy L.G."/>
            <person name="Martin F."/>
            <person name="Kauserud H."/>
        </authorList>
    </citation>
    <scope>NUCLEOTIDE SEQUENCE</scope>
    <source>
        <strain evidence="2">CBHHK002</strain>
    </source>
</reference>
<feature type="region of interest" description="Disordered" evidence="1">
    <location>
        <begin position="284"/>
        <end position="314"/>
    </location>
</feature>
<sequence>MQGRLLDEGGVVLLLLVPRTRRDRATRAYNPFLAHGPKIPLIIWRKYWAGKVEGFAPPRSPRPLAGVPSRFGKDMEKDEVLSRTRHDAGWSRQESALSPKCQNNSEPKTEASGLILEDISEQDRRERQMMDGDVWRGEKSVGLSGMEWDTVVDCVMFRDLLGRIVHAHHRRPIDLTLTSFNPGEKWGTPSAAIYSTSSAPFRQAHHFPLRRHFRTPGPLLPHLFVPPPPGSLVPSPPPPPGLLAPPPPPPPGSIVLLPLPLPKPTTNLAENICANVVVPPPPLPPGSLAPPPPPQPKPAAKTKKGPGPAKAHPTHMTARNLCLAVYTVDVGGTMAEFALHWRAVVDENPPSALLKVYNTYSKELKGKQRPAVDEIQKHKILK</sequence>
<accession>A0AAD6ZRC9</accession>